<dbReference type="Proteomes" id="UP000501518">
    <property type="component" value="Chromosome"/>
</dbReference>
<dbReference type="KEGG" id="blut:EW640_06745"/>
<gene>
    <name evidence="2" type="ORF">CJ198_12755</name>
    <name evidence="3" type="ORF">EW640_06745</name>
    <name evidence="1" type="ORF">HLA91_10200</name>
</gene>
<reference evidence="3 5" key="2">
    <citation type="submission" date="2019-02" db="EMBL/GenBank/DDBJ databases">
        <title>Complete Genome Sequence and Methylome Analysis of Brevibacterium luteolum NEB1784.</title>
        <authorList>
            <person name="Fomenkov A."/>
            <person name="Roberts R.J."/>
        </authorList>
    </citation>
    <scope>NUCLEOTIDE SEQUENCE [LARGE SCALE GENOMIC DNA]</scope>
    <source>
        <strain evidence="3 5">NEB1784</strain>
    </source>
</reference>
<evidence type="ECO:0000313" key="1">
    <source>
        <dbReference type="EMBL" id="NNG79736.1"/>
    </source>
</evidence>
<evidence type="ECO:0000313" key="2">
    <source>
        <dbReference type="EMBL" id="PMB97222.1"/>
    </source>
</evidence>
<dbReference type="EMBL" id="JABEMC010000006">
    <property type="protein sequence ID" value="NNG79736.1"/>
    <property type="molecule type" value="Genomic_DNA"/>
</dbReference>
<evidence type="ECO:0000313" key="4">
    <source>
        <dbReference type="Proteomes" id="UP000235703"/>
    </source>
</evidence>
<evidence type="ECO:0000313" key="3">
    <source>
        <dbReference type="EMBL" id="QIN30480.1"/>
    </source>
</evidence>
<proteinExistence type="predicted"/>
<organism evidence="2 4">
    <name type="scientific">Brevibacterium luteolum</name>
    <dbReference type="NCBI Taxonomy" id="199591"/>
    <lineage>
        <taxon>Bacteria</taxon>
        <taxon>Bacillati</taxon>
        <taxon>Actinomycetota</taxon>
        <taxon>Actinomycetes</taxon>
        <taxon>Micrococcales</taxon>
        <taxon>Brevibacteriaceae</taxon>
        <taxon>Brevibacterium</taxon>
    </lineage>
</organism>
<sequence length="113" mass="11728">MVAALLSLVFLAVIQLGLAMHVRNTVIDSAVAGARLASLPDAAPREGAELTQQLISDAVSSRYAERIDVDYSTVGGEDIVTVTVTTPVPVIGLLGPTGTWQLSGRALVEDIDG</sequence>
<dbReference type="AlphaFoldDB" id="A0A2N6PEV8"/>
<evidence type="ECO:0000313" key="6">
    <source>
        <dbReference type="Proteomes" id="UP000549517"/>
    </source>
</evidence>
<protein>
    <submittedName>
        <fullName evidence="1">Pilus assembly protein</fullName>
    </submittedName>
    <submittedName>
        <fullName evidence="2">TadE family protein</fullName>
    </submittedName>
</protein>
<reference evidence="2 4" key="1">
    <citation type="submission" date="2017-09" db="EMBL/GenBank/DDBJ databases">
        <title>Bacterial strain isolated from the female urinary microbiota.</title>
        <authorList>
            <person name="Thomas-White K."/>
            <person name="Kumar N."/>
            <person name="Forster S."/>
            <person name="Putonti C."/>
            <person name="Lawley T."/>
            <person name="Wolfe A.J."/>
        </authorList>
    </citation>
    <scope>NUCLEOTIDE SEQUENCE [LARGE SCALE GENOMIC DNA]</scope>
    <source>
        <strain evidence="2 4">UMB0680</strain>
    </source>
</reference>
<reference evidence="1 6" key="3">
    <citation type="submission" date="2020-05" db="EMBL/GenBank/DDBJ databases">
        <title>MicrobeNet Type strains.</title>
        <authorList>
            <person name="Nicholson A.C."/>
        </authorList>
    </citation>
    <scope>NUCLEOTIDE SEQUENCE [LARGE SCALE GENOMIC DNA]</scope>
    <source>
        <strain evidence="1 6">CCUG 46604</strain>
    </source>
</reference>
<dbReference type="EMBL" id="PNFZ01000009">
    <property type="protein sequence ID" value="PMB97222.1"/>
    <property type="molecule type" value="Genomic_DNA"/>
</dbReference>
<accession>A0A2N6PEV8</accession>
<keyword evidence="4" id="KW-1185">Reference proteome</keyword>
<evidence type="ECO:0000313" key="5">
    <source>
        <dbReference type="Proteomes" id="UP000501518"/>
    </source>
</evidence>
<dbReference type="Proteomes" id="UP000235703">
    <property type="component" value="Unassembled WGS sequence"/>
</dbReference>
<dbReference type="OrthoDB" id="3254574at2"/>
<name>A0A2N6PEV8_9MICO</name>
<dbReference type="EMBL" id="CP035810">
    <property type="protein sequence ID" value="QIN30480.1"/>
    <property type="molecule type" value="Genomic_DNA"/>
</dbReference>
<dbReference type="Proteomes" id="UP000549517">
    <property type="component" value="Unassembled WGS sequence"/>
</dbReference>